<organism evidence="9 10">
    <name type="scientific">Alkaliphilus serpentinus</name>
    <dbReference type="NCBI Taxonomy" id="1482731"/>
    <lineage>
        <taxon>Bacteria</taxon>
        <taxon>Bacillati</taxon>
        <taxon>Bacillota</taxon>
        <taxon>Clostridia</taxon>
        <taxon>Peptostreptococcales</taxon>
        <taxon>Natronincolaceae</taxon>
        <taxon>Alkaliphilus</taxon>
    </lineage>
</organism>
<dbReference type="Proteomes" id="UP000465601">
    <property type="component" value="Unassembled WGS sequence"/>
</dbReference>
<dbReference type="EMBL" id="WBZB01000040">
    <property type="protein sequence ID" value="KAB3527682.1"/>
    <property type="molecule type" value="Genomic_DNA"/>
</dbReference>
<dbReference type="GO" id="GO:0009378">
    <property type="term" value="F:four-way junction helicase activity"/>
    <property type="evidence" value="ECO:0007669"/>
    <property type="project" value="InterPro"/>
</dbReference>
<dbReference type="InterPro" id="IPR010994">
    <property type="entry name" value="RuvA_2-like"/>
</dbReference>
<dbReference type="GO" id="GO:0006310">
    <property type="term" value="P:DNA recombination"/>
    <property type="evidence" value="ECO:0007669"/>
    <property type="project" value="UniProtKB-UniRule"/>
</dbReference>
<dbReference type="SUPFAM" id="SSF50249">
    <property type="entry name" value="Nucleic acid-binding proteins"/>
    <property type="match status" value="1"/>
</dbReference>
<dbReference type="Gene3D" id="2.40.50.140">
    <property type="entry name" value="Nucleic acid-binding proteins"/>
    <property type="match status" value="1"/>
</dbReference>
<feature type="domain" description="Holliday junction DNA helicase RuvA C-terminal" evidence="8">
    <location>
        <begin position="152"/>
        <end position="195"/>
    </location>
</feature>
<comment type="subunit">
    <text evidence="6">Homotetramer. Forms an RuvA(8)-RuvB(12)-Holliday junction (HJ) complex. HJ DNA is sandwiched between 2 RuvA tetramers; dsDNA enters through RuvA and exits via RuvB. An RuvB hexamer assembles on each DNA strand where it exits the tetramer. Each RuvB hexamer is contacted by two RuvA subunits (via domain III) on 2 adjacent RuvB subunits; this complex drives branch migration. In the full resolvosome a probable DNA-RuvA(4)-RuvB(12)-RuvC(2) complex forms which resolves the HJ.</text>
</comment>
<dbReference type="InterPro" id="IPR036267">
    <property type="entry name" value="RuvA_C_sf"/>
</dbReference>
<comment type="caution">
    <text evidence="9">The sequence shown here is derived from an EMBL/GenBank/DDBJ whole genome shotgun (WGS) entry which is preliminary data.</text>
</comment>
<comment type="similarity">
    <text evidence="6">Belongs to the RuvA family.</text>
</comment>
<reference evidence="9 10" key="1">
    <citation type="submission" date="2019-10" db="EMBL/GenBank/DDBJ databases">
        <title>Alkaliphilus serpentinus sp. nov. and Alkaliphilus pronyensis sp. nov., two novel anaerobic alkaliphilic species isolated from the serpentinized-hosted hydrothermal field of the Prony Bay (New Caledonia).</title>
        <authorList>
            <person name="Postec A."/>
        </authorList>
    </citation>
    <scope>NUCLEOTIDE SEQUENCE [LARGE SCALE GENOMIC DNA]</scope>
    <source>
        <strain evidence="9 10">LacT</strain>
    </source>
</reference>
<dbReference type="GO" id="GO:0006281">
    <property type="term" value="P:DNA repair"/>
    <property type="evidence" value="ECO:0007669"/>
    <property type="project" value="UniProtKB-UniRule"/>
</dbReference>
<evidence type="ECO:0000256" key="5">
    <source>
        <dbReference type="ARBA" id="ARBA00023204"/>
    </source>
</evidence>
<accession>A0A833M7J3</accession>
<dbReference type="Pfam" id="PF14520">
    <property type="entry name" value="HHH_5"/>
    <property type="match status" value="1"/>
</dbReference>
<evidence type="ECO:0000256" key="4">
    <source>
        <dbReference type="ARBA" id="ARBA00023172"/>
    </source>
</evidence>
<dbReference type="GO" id="GO:0048476">
    <property type="term" value="C:Holliday junction resolvase complex"/>
    <property type="evidence" value="ECO:0007669"/>
    <property type="project" value="UniProtKB-UniRule"/>
</dbReference>
<comment type="function">
    <text evidence="6">The RuvA-RuvB-RuvC complex processes Holliday junction (HJ) DNA during genetic recombination and DNA repair, while the RuvA-RuvB complex plays an important role in the rescue of blocked DNA replication forks via replication fork reversal (RFR). RuvA specifically binds to HJ cruciform DNA, conferring on it an open structure. The RuvB hexamer acts as an ATP-dependent pump, pulling dsDNA into and through the RuvAB complex. HJ branch migration allows RuvC to scan DNA until it finds its consensus sequence, where it cleaves and resolves the cruciform DNA.</text>
</comment>
<dbReference type="GO" id="GO:0009379">
    <property type="term" value="C:Holliday junction helicase complex"/>
    <property type="evidence" value="ECO:0007669"/>
    <property type="project" value="InterPro"/>
</dbReference>
<dbReference type="AlphaFoldDB" id="A0A833M7J3"/>
<feature type="domain" description="DNA helicase Holliday junction RuvA type" evidence="7">
    <location>
        <begin position="1"/>
        <end position="61"/>
    </location>
</feature>
<dbReference type="Gene3D" id="1.10.8.10">
    <property type="entry name" value="DNA helicase RuvA subunit, C-terminal domain"/>
    <property type="match status" value="1"/>
</dbReference>
<keyword evidence="2 6" id="KW-0227">DNA damage</keyword>
<name>A0A833M7J3_9FIRM</name>
<gene>
    <name evidence="6 9" type="primary">ruvA</name>
    <name evidence="9" type="ORF">F8153_11925</name>
</gene>
<comment type="subcellular location">
    <subcellularLocation>
        <location evidence="6">Cytoplasm</location>
    </subcellularLocation>
</comment>
<sequence>MFEYIKGTVSEIIVDKIILEVNGMGYRINSSINSTSNTRVGDATTIFTHLAVKEDEISLYGFISRQELNMFKLLMTVSKIGPRVATAVLSTYTPEKLATYIRKNDVMAISKCPGVGKKTAERVVLELKDKVEDYGIDVNTGVTVIDDGNGDLQEATEALLSLGYNRLEAEKALKAVYKDGSNSGELIRRALGWLSK</sequence>
<evidence type="ECO:0000256" key="3">
    <source>
        <dbReference type="ARBA" id="ARBA00023125"/>
    </source>
</evidence>
<evidence type="ECO:0000313" key="9">
    <source>
        <dbReference type="EMBL" id="KAB3527682.1"/>
    </source>
</evidence>
<dbReference type="Pfam" id="PF07499">
    <property type="entry name" value="RuvA_C"/>
    <property type="match status" value="1"/>
</dbReference>
<dbReference type="OrthoDB" id="5293449at2"/>
<dbReference type="Pfam" id="PF01330">
    <property type="entry name" value="RuvA_N"/>
    <property type="match status" value="1"/>
</dbReference>
<protein>
    <recommendedName>
        <fullName evidence="6">Holliday junction branch migration complex subunit RuvA</fullName>
    </recommendedName>
</protein>
<keyword evidence="1 6" id="KW-0963">Cytoplasm</keyword>
<keyword evidence="5 6" id="KW-0234">DNA repair</keyword>
<dbReference type="HAMAP" id="MF_00031">
    <property type="entry name" value="DNA_HJ_migration_RuvA"/>
    <property type="match status" value="1"/>
</dbReference>
<dbReference type="Gene3D" id="1.10.150.20">
    <property type="entry name" value="5' to 3' exonuclease, C-terminal subdomain"/>
    <property type="match status" value="1"/>
</dbReference>
<dbReference type="GO" id="GO:0000400">
    <property type="term" value="F:four-way junction DNA binding"/>
    <property type="evidence" value="ECO:0007669"/>
    <property type="project" value="UniProtKB-UniRule"/>
</dbReference>
<dbReference type="InterPro" id="IPR011114">
    <property type="entry name" value="RuvA_C"/>
</dbReference>
<dbReference type="SUPFAM" id="SSF47781">
    <property type="entry name" value="RuvA domain 2-like"/>
    <property type="match status" value="1"/>
</dbReference>
<evidence type="ECO:0000256" key="2">
    <source>
        <dbReference type="ARBA" id="ARBA00022763"/>
    </source>
</evidence>
<keyword evidence="10" id="KW-1185">Reference proteome</keyword>
<keyword evidence="4 6" id="KW-0233">DNA recombination</keyword>
<dbReference type="CDD" id="cd14332">
    <property type="entry name" value="UBA_RuvA_C"/>
    <property type="match status" value="1"/>
</dbReference>
<evidence type="ECO:0000259" key="7">
    <source>
        <dbReference type="Pfam" id="PF01330"/>
    </source>
</evidence>
<dbReference type="RefSeq" id="WP_151866576.1">
    <property type="nucleotide sequence ID" value="NZ_WBZB01000040.1"/>
</dbReference>
<evidence type="ECO:0000313" key="10">
    <source>
        <dbReference type="Proteomes" id="UP000465601"/>
    </source>
</evidence>
<dbReference type="InterPro" id="IPR013849">
    <property type="entry name" value="DNA_helicase_Holl-junc_RuvA_I"/>
</dbReference>
<evidence type="ECO:0000256" key="1">
    <source>
        <dbReference type="ARBA" id="ARBA00022490"/>
    </source>
</evidence>
<dbReference type="GO" id="GO:0005737">
    <property type="term" value="C:cytoplasm"/>
    <property type="evidence" value="ECO:0007669"/>
    <property type="project" value="UniProtKB-SubCell"/>
</dbReference>
<keyword evidence="3 6" id="KW-0238">DNA-binding</keyword>
<dbReference type="GO" id="GO:0005524">
    <property type="term" value="F:ATP binding"/>
    <property type="evidence" value="ECO:0007669"/>
    <property type="project" value="InterPro"/>
</dbReference>
<evidence type="ECO:0000259" key="8">
    <source>
        <dbReference type="Pfam" id="PF07499"/>
    </source>
</evidence>
<dbReference type="InterPro" id="IPR000085">
    <property type="entry name" value="RuvA"/>
</dbReference>
<dbReference type="NCBIfam" id="TIGR00084">
    <property type="entry name" value="ruvA"/>
    <property type="match status" value="1"/>
</dbReference>
<dbReference type="InterPro" id="IPR012340">
    <property type="entry name" value="NA-bd_OB-fold"/>
</dbReference>
<feature type="region of interest" description="Domain III" evidence="6">
    <location>
        <begin position="152"/>
        <end position="196"/>
    </location>
</feature>
<evidence type="ECO:0000256" key="6">
    <source>
        <dbReference type="HAMAP-Rule" id="MF_00031"/>
    </source>
</evidence>
<comment type="caution">
    <text evidence="6">Lacks conserved residue(s) required for the propagation of feature annotation.</text>
</comment>
<dbReference type="SUPFAM" id="SSF46929">
    <property type="entry name" value="DNA helicase RuvA subunit, C-terminal domain"/>
    <property type="match status" value="1"/>
</dbReference>
<comment type="domain">
    <text evidence="6">Has three domains with a flexible linker between the domains II and III and assumes an 'L' shape. Domain III is highly mobile and contacts RuvB.</text>
</comment>
<proteinExistence type="inferred from homology"/>